<comment type="similarity">
    <text evidence="1">Belongs to the dTDP-4-dehydrorhamnose 3,5-epimerase family.</text>
</comment>
<dbReference type="Proteomes" id="UP000318103">
    <property type="component" value="Unassembled WGS sequence"/>
</dbReference>
<dbReference type="GO" id="GO:0005829">
    <property type="term" value="C:cytosol"/>
    <property type="evidence" value="ECO:0007669"/>
    <property type="project" value="TreeGrafter"/>
</dbReference>
<proteinExistence type="inferred from homology"/>
<keyword evidence="4" id="KW-1185">Reference proteome</keyword>
<gene>
    <name evidence="3" type="ORF">FB563_8266</name>
</gene>
<reference evidence="3 4" key="1">
    <citation type="submission" date="2019-06" db="EMBL/GenBank/DDBJ databases">
        <title>Sequencing the genomes of 1000 actinobacteria strains.</title>
        <authorList>
            <person name="Klenk H.-P."/>
        </authorList>
    </citation>
    <scope>NUCLEOTIDE SEQUENCE [LARGE SCALE GENOMIC DNA]</scope>
    <source>
        <strain evidence="3 4">DSM 41929</strain>
    </source>
</reference>
<organism evidence="3 4">
    <name type="scientific">Streptomyces puniciscabiei</name>
    <dbReference type="NCBI Taxonomy" id="164348"/>
    <lineage>
        <taxon>Bacteria</taxon>
        <taxon>Bacillati</taxon>
        <taxon>Actinomycetota</taxon>
        <taxon>Actinomycetes</taxon>
        <taxon>Kitasatosporales</taxon>
        <taxon>Streptomycetaceae</taxon>
        <taxon>Streptomyces</taxon>
    </lineage>
</organism>
<evidence type="ECO:0000313" key="4">
    <source>
        <dbReference type="Proteomes" id="UP000318103"/>
    </source>
</evidence>
<dbReference type="GO" id="GO:0000271">
    <property type="term" value="P:polysaccharide biosynthetic process"/>
    <property type="evidence" value="ECO:0007669"/>
    <property type="project" value="TreeGrafter"/>
</dbReference>
<protein>
    <submittedName>
        <fullName evidence="3">dTDP-4-dehydrorhamnose 3,5-epimerase/NDP-hexose 3,5-(Or5-) epimerase</fullName>
    </submittedName>
</protein>
<dbReference type="EMBL" id="VFNX01000007">
    <property type="protein sequence ID" value="TQK79271.1"/>
    <property type="molecule type" value="Genomic_DNA"/>
</dbReference>
<keyword evidence="2" id="KW-0413">Isomerase</keyword>
<dbReference type="SUPFAM" id="SSF51182">
    <property type="entry name" value="RmlC-like cupins"/>
    <property type="match status" value="1"/>
</dbReference>
<name>A0A542SXE3_9ACTN</name>
<dbReference type="Pfam" id="PF00908">
    <property type="entry name" value="dTDP_sugar_isom"/>
    <property type="match status" value="1"/>
</dbReference>
<dbReference type="InterPro" id="IPR000888">
    <property type="entry name" value="RmlC-like"/>
</dbReference>
<evidence type="ECO:0000256" key="2">
    <source>
        <dbReference type="ARBA" id="ARBA00023235"/>
    </source>
</evidence>
<dbReference type="InterPro" id="IPR011051">
    <property type="entry name" value="RmlC_Cupin_sf"/>
</dbReference>
<dbReference type="InterPro" id="IPR014710">
    <property type="entry name" value="RmlC-like_jellyroll"/>
</dbReference>
<comment type="caution">
    <text evidence="3">The sequence shown here is derived from an EMBL/GenBank/DDBJ whole genome shotgun (WGS) entry which is preliminary data.</text>
</comment>
<evidence type="ECO:0000256" key="1">
    <source>
        <dbReference type="ARBA" id="ARBA00010154"/>
    </source>
</evidence>
<dbReference type="PANTHER" id="PTHR21047">
    <property type="entry name" value="DTDP-6-DEOXY-D-GLUCOSE-3,5 EPIMERASE"/>
    <property type="match status" value="1"/>
</dbReference>
<dbReference type="Gene3D" id="2.60.120.10">
    <property type="entry name" value="Jelly Rolls"/>
    <property type="match status" value="1"/>
</dbReference>
<dbReference type="GO" id="GO:0019305">
    <property type="term" value="P:dTDP-rhamnose biosynthetic process"/>
    <property type="evidence" value="ECO:0007669"/>
    <property type="project" value="TreeGrafter"/>
</dbReference>
<dbReference type="OrthoDB" id="9800680at2"/>
<evidence type="ECO:0000313" key="3">
    <source>
        <dbReference type="EMBL" id="TQK79271.1"/>
    </source>
</evidence>
<dbReference type="PANTHER" id="PTHR21047:SF2">
    <property type="entry name" value="THYMIDINE DIPHOSPHO-4-KETO-RHAMNOSE 3,5-EPIMERASE"/>
    <property type="match status" value="1"/>
</dbReference>
<accession>A0A542SXE3</accession>
<dbReference type="AlphaFoldDB" id="A0A542SXE3"/>
<dbReference type="RefSeq" id="WP_055705660.1">
    <property type="nucleotide sequence ID" value="NZ_JBPJFI010000003.1"/>
</dbReference>
<sequence length="207" mass="22595">MDLRSLEISELALPDVFLVSPRSVEDDVVVRYEAFRQDYLEEAIGRPFAIRYSDLSVARRRVLRGIHGTAGPDGRARLFGCVRGAAVHVVVDLRVGSPDYGRYETVWLDHRNACGVFVPEGFGHAWLALQDDTVVACHSSRPHTEGAAYTVSALDPALALPWGLTDAPVMTDEDLAAPTAQEALARGILPTYEDCLALYGRSLSAID</sequence>
<dbReference type="GO" id="GO:0008830">
    <property type="term" value="F:dTDP-4-dehydrorhamnose 3,5-epimerase activity"/>
    <property type="evidence" value="ECO:0007669"/>
    <property type="project" value="InterPro"/>
</dbReference>